<dbReference type="PANTHER" id="PTHR42208">
    <property type="entry name" value="HEAVY METAL TRANSPORTER-RELATED"/>
    <property type="match status" value="1"/>
</dbReference>
<organism evidence="3 4">
    <name type="scientific">Helicobacter felis (strain ATCC 49179 / CCUG 28539 / NCTC 12436 / CS1)</name>
    <dbReference type="NCBI Taxonomy" id="936155"/>
    <lineage>
        <taxon>Bacteria</taxon>
        <taxon>Pseudomonadati</taxon>
        <taxon>Campylobacterota</taxon>
        <taxon>Epsilonproteobacteria</taxon>
        <taxon>Campylobacterales</taxon>
        <taxon>Helicobacteraceae</taxon>
        <taxon>Helicobacter</taxon>
    </lineage>
</organism>
<dbReference type="GeneID" id="36133300"/>
<feature type="domain" description="Urease accessory protein UreH-like transmembrane" evidence="2">
    <location>
        <begin position="8"/>
        <end position="212"/>
    </location>
</feature>
<name>E7ACY8_HELFC</name>
<keyword evidence="1" id="KW-0472">Membrane</keyword>
<dbReference type="PANTHER" id="PTHR42208:SF1">
    <property type="entry name" value="HEAVY METAL TRANSPORTER"/>
    <property type="match status" value="1"/>
</dbReference>
<feature type="transmembrane region" description="Helical" evidence="1">
    <location>
        <begin position="165"/>
        <end position="186"/>
    </location>
</feature>
<feature type="transmembrane region" description="Helical" evidence="1">
    <location>
        <begin position="133"/>
        <end position="153"/>
    </location>
</feature>
<sequence length="234" mass="25576">MMELLALFLSASVMSLGHCVGMCGGVVLAYSQSKFSPQTPLKVQIYAHLLYNLGRLSTYMLAVLLLALLGHTLLEMVAHYSAIPRFKLQGVVIMGVGALIFLLAFGFLLKWHLNLGVFSKLFKATLGSSKLSSFYLLGALNGLLPCSLVYYFLLNALASSDLAHALMRMLVLSLGTFAPLFVLGLLSGRFLSMSARAIFAKLAFVLMLGFGSYDLYKGFLIFSGHAHHHMEMTH</sequence>
<dbReference type="KEGG" id="hfe:HFELIS_10220"/>
<dbReference type="InterPro" id="IPR039447">
    <property type="entry name" value="UreH-like_TM_dom"/>
</dbReference>
<evidence type="ECO:0000313" key="4">
    <source>
        <dbReference type="Proteomes" id="UP000007934"/>
    </source>
</evidence>
<feature type="transmembrane region" description="Helical" evidence="1">
    <location>
        <begin position="198"/>
        <end position="216"/>
    </location>
</feature>
<feature type="transmembrane region" description="Helical" evidence="1">
    <location>
        <begin position="59"/>
        <end position="78"/>
    </location>
</feature>
<dbReference type="Proteomes" id="UP000007934">
    <property type="component" value="Chromosome"/>
</dbReference>
<dbReference type="STRING" id="936155.HFELIS_10220"/>
<dbReference type="AlphaFoldDB" id="E7ACY8"/>
<feature type="transmembrane region" description="Helical" evidence="1">
    <location>
        <begin position="90"/>
        <end position="113"/>
    </location>
</feature>
<keyword evidence="1" id="KW-1133">Transmembrane helix</keyword>
<dbReference type="eggNOG" id="COG2836">
    <property type="taxonomic scope" value="Bacteria"/>
</dbReference>
<reference evidence="3 4" key="1">
    <citation type="journal article" date="2011" name="Genome Biol. Evol.">
        <title>Comparative whole genome sequence analysis of the carcinogenic bacterial model pathogen Helicobacter felis.</title>
        <authorList>
            <person name="Arnold I.C."/>
            <person name="Zigova Z."/>
            <person name="Holden M."/>
            <person name="Lawley T.D."/>
            <person name="Rad R."/>
            <person name="Dougan G."/>
            <person name="Falkow S."/>
            <person name="Bentley S.D."/>
            <person name="Muller A."/>
        </authorList>
    </citation>
    <scope>NUCLEOTIDE SEQUENCE [LARGE SCALE GENOMIC DNA]</scope>
    <source>
        <strain evidence="4">ATCC 49179 / CCUG 28539 / NCTC 12436 / CS1</strain>
    </source>
</reference>
<accession>E7ACY8</accession>
<evidence type="ECO:0000259" key="2">
    <source>
        <dbReference type="Pfam" id="PF13386"/>
    </source>
</evidence>
<proteinExistence type="predicted"/>
<keyword evidence="1" id="KW-0812">Transmembrane</keyword>
<evidence type="ECO:0000313" key="3">
    <source>
        <dbReference type="EMBL" id="CBY83106.1"/>
    </source>
</evidence>
<protein>
    <submittedName>
        <fullName evidence="3">Integral membrane protein</fullName>
    </submittedName>
</protein>
<gene>
    <name evidence="3" type="ordered locus">Hfelis_10220</name>
</gene>
<dbReference type="EMBL" id="FQ670179">
    <property type="protein sequence ID" value="CBY83106.1"/>
    <property type="molecule type" value="Genomic_DNA"/>
</dbReference>
<dbReference type="HOGENOM" id="CLU_032635_1_1_7"/>
<dbReference type="RefSeq" id="WP_013469472.1">
    <property type="nucleotide sequence ID" value="NC_014810.2"/>
</dbReference>
<dbReference type="Pfam" id="PF13386">
    <property type="entry name" value="DsbD_2"/>
    <property type="match status" value="1"/>
</dbReference>
<dbReference type="OrthoDB" id="9798690at2"/>
<evidence type="ECO:0000256" key="1">
    <source>
        <dbReference type="SAM" id="Phobius"/>
    </source>
</evidence>
<keyword evidence="4" id="KW-1185">Reference proteome</keyword>